<dbReference type="GO" id="GO:0043622">
    <property type="term" value="P:cortical microtubule organization"/>
    <property type="evidence" value="ECO:0007669"/>
    <property type="project" value="InterPro"/>
</dbReference>
<comment type="caution">
    <text evidence="3">The sequence shown here is derived from an EMBL/GenBank/DDBJ whole genome shotgun (WGS) entry which is preliminary data.</text>
</comment>
<dbReference type="EMBL" id="BKCJ010201783">
    <property type="protein sequence ID" value="GEY70393.1"/>
    <property type="molecule type" value="Genomic_DNA"/>
</dbReference>
<organism evidence="3">
    <name type="scientific">Tanacetum cinerariifolium</name>
    <name type="common">Dalmatian daisy</name>
    <name type="synonym">Chrysanthemum cinerariifolium</name>
    <dbReference type="NCBI Taxonomy" id="118510"/>
    <lineage>
        <taxon>Eukaryota</taxon>
        <taxon>Viridiplantae</taxon>
        <taxon>Streptophyta</taxon>
        <taxon>Embryophyta</taxon>
        <taxon>Tracheophyta</taxon>
        <taxon>Spermatophyta</taxon>
        <taxon>Magnoliopsida</taxon>
        <taxon>eudicotyledons</taxon>
        <taxon>Gunneridae</taxon>
        <taxon>Pentapetalae</taxon>
        <taxon>asterids</taxon>
        <taxon>campanulids</taxon>
        <taxon>Asterales</taxon>
        <taxon>Asteraceae</taxon>
        <taxon>Asteroideae</taxon>
        <taxon>Anthemideae</taxon>
        <taxon>Anthemidinae</taxon>
        <taxon>Tanacetum</taxon>
    </lineage>
</organism>
<reference evidence="3" key="1">
    <citation type="journal article" date="2019" name="Sci. Rep.">
        <title>Draft genome of Tanacetum cinerariifolium, the natural source of mosquito coil.</title>
        <authorList>
            <person name="Yamashiro T."/>
            <person name="Shiraishi A."/>
            <person name="Satake H."/>
            <person name="Nakayama K."/>
        </authorList>
    </citation>
    <scope>NUCLEOTIDE SEQUENCE</scope>
</reference>
<gene>
    <name evidence="3" type="ORF">Tci_442367</name>
</gene>
<dbReference type="GO" id="GO:0010005">
    <property type="term" value="C:cortical microtubule, transverse to long axis"/>
    <property type="evidence" value="ECO:0007669"/>
    <property type="project" value="TreeGrafter"/>
</dbReference>
<evidence type="ECO:0000313" key="3">
    <source>
        <dbReference type="EMBL" id="GEY70393.1"/>
    </source>
</evidence>
<evidence type="ECO:0000256" key="1">
    <source>
        <dbReference type="ARBA" id="ARBA00009656"/>
    </source>
</evidence>
<evidence type="ECO:0000256" key="2">
    <source>
        <dbReference type="ARBA" id="ARBA00022701"/>
    </source>
</evidence>
<dbReference type="PANTHER" id="PTHR33403:SF45">
    <property type="entry name" value="SPIRAL1-LIKE1"/>
    <property type="match status" value="1"/>
</dbReference>
<proteinExistence type="inferred from homology"/>
<name>A0A699HUF6_TANCI</name>
<sequence length="333" mass="36658">MIKPASLAYTTLQRLGTLPMRIVKLLHLQSIRITDHVLDDAQLKHFELGDAYMDLEGKIKRGFSQTEDVVGYVIEQELSELLEAKESKKKHVLDDVASTKEIAKVANEEVKADKQVFRTTREFKLLQLQRLKATNEKLKKAIKRNNLWESYKYRTWLLRKPEVISDIKIVPNTKPLEVTAIRHSDDSNYEVITITATAAITEVPQATTTPLAAANDDSLPAIPATISEDSQVAATTPDGVSSDGGQSSLNYLFGGGDAPKLALKATQAAPCETPATNNVLAVKPDPVSPSVDVTKQIPACIDINVSNNYFRAGGQNTKNFIMAHQLLGKNREP</sequence>
<comment type="similarity">
    <text evidence="1">Belongs to the SPIRAL1 family.</text>
</comment>
<keyword evidence="2" id="KW-0493">Microtubule</keyword>
<dbReference type="PANTHER" id="PTHR33403">
    <property type="entry name" value="SPR1"/>
    <property type="match status" value="1"/>
</dbReference>
<dbReference type="InterPro" id="IPR039613">
    <property type="entry name" value="SPR1/2/3/4/5"/>
</dbReference>
<dbReference type="AlphaFoldDB" id="A0A699HUF6"/>
<accession>A0A699HUF6</accession>
<protein>
    <submittedName>
        <fullName evidence="3">Protein SPIRAL1-like 1</fullName>
    </submittedName>
</protein>